<keyword evidence="3" id="KW-1185">Reference proteome</keyword>
<name>A0ABN9UHA6_9DINO</name>
<dbReference type="EMBL" id="CAUYUJ010015861">
    <property type="protein sequence ID" value="CAK0859033.1"/>
    <property type="molecule type" value="Genomic_DNA"/>
</dbReference>
<protein>
    <submittedName>
        <fullName evidence="2">Uncharacterized protein</fullName>
    </submittedName>
</protein>
<feature type="non-terminal residue" evidence="2">
    <location>
        <position position="105"/>
    </location>
</feature>
<evidence type="ECO:0000313" key="3">
    <source>
        <dbReference type="Proteomes" id="UP001189429"/>
    </source>
</evidence>
<reference evidence="2" key="1">
    <citation type="submission" date="2023-10" db="EMBL/GenBank/DDBJ databases">
        <authorList>
            <person name="Chen Y."/>
            <person name="Shah S."/>
            <person name="Dougan E. K."/>
            <person name="Thang M."/>
            <person name="Chan C."/>
        </authorList>
    </citation>
    <scope>NUCLEOTIDE SEQUENCE [LARGE SCALE GENOMIC DNA]</scope>
</reference>
<gene>
    <name evidence="2" type="ORF">PCOR1329_LOCUS48534</name>
</gene>
<feature type="region of interest" description="Disordered" evidence="1">
    <location>
        <begin position="48"/>
        <end position="72"/>
    </location>
</feature>
<feature type="non-terminal residue" evidence="2">
    <location>
        <position position="1"/>
    </location>
</feature>
<comment type="caution">
    <text evidence="2">The sequence shown here is derived from an EMBL/GenBank/DDBJ whole genome shotgun (WGS) entry which is preliminary data.</text>
</comment>
<accession>A0ABN9UHA6</accession>
<sequence>APSAVSLLHEPAGAPALRDSVAKLQAACRVSMPVDSGSVGFRPAVAVGGQGARRPAGPEVRPRARARQGPSAGLGAVRRWLLASATKLQAQLQKVQGSLPPTEGS</sequence>
<proteinExistence type="predicted"/>
<dbReference type="Proteomes" id="UP001189429">
    <property type="component" value="Unassembled WGS sequence"/>
</dbReference>
<evidence type="ECO:0000256" key="1">
    <source>
        <dbReference type="SAM" id="MobiDB-lite"/>
    </source>
</evidence>
<evidence type="ECO:0000313" key="2">
    <source>
        <dbReference type="EMBL" id="CAK0859033.1"/>
    </source>
</evidence>
<organism evidence="2 3">
    <name type="scientific">Prorocentrum cordatum</name>
    <dbReference type="NCBI Taxonomy" id="2364126"/>
    <lineage>
        <taxon>Eukaryota</taxon>
        <taxon>Sar</taxon>
        <taxon>Alveolata</taxon>
        <taxon>Dinophyceae</taxon>
        <taxon>Prorocentrales</taxon>
        <taxon>Prorocentraceae</taxon>
        <taxon>Prorocentrum</taxon>
    </lineage>
</organism>